<evidence type="ECO:0000259" key="4">
    <source>
        <dbReference type="PROSITE" id="PS50893"/>
    </source>
</evidence>
<evidence type="ECO:0000256" key="3">
    <source>
        <dbReference type="ARBA" id="ARBA00022840"/>
    </source>
</evidence>
<dbReference type="SUPFAM" id="SSF52540">
    <property type="entry name" value="P-loop containing nucleoside triphosphate hydrolases"/>
    <property type="match status" value="1"/>
</dbReference>
<feature type="domain" description="ABC transporter" evidence="4">
    <location>
        <begin position="5"/>
        <end position="236"/>
    </location>
</feature>
<evidence type="ECO:0000313" key="6">
    <source>
        <dbReference type="Proteomes" id="UP000002587"/>
    </source>
</evidence>
<gene>
    <name evidence="5" type="ordered locus">Rmag_0961</name>
</gene>
<dbReference type="InterPro" id="IPR017871">
    <property type="entry name" value="ABC_transporter-like_CS"/>
</dbReference>
<dbReference type="Proteomes" id="UP000002587">
    <property type="component" value="Chromosome"/>
</dbReference>
<dbReference type="PROSITE" id="PS50893">
    <property type="entry name" value="ABC_TRANSPORTER_2"/>
    <property type="match status" value="1"/>
</dbReference>
<dbReference type="GO" id="GO:0016887">
    <property type="term" value="F:ATP hydrolysis activity"/>
    <property type="evidence" value="ECO:0007669"/>
    <property type="project" value="InterPro"/>
</dbReference>
<dbReference type="PANTHER" id="PTHR42711">
    <property type="entry name" value="ABC TRANSPORTER ATP-BINDING PROTEIN"/>
    <property type="match status" value="1"/>
</dbReference>
<dbReference type="Pfam" id="PF00005">
    <property type="entry name" value="ABC_tran"/>
    <property type="match status" value="1"/>
</dbReference>
<evidence type="ECO:0000256" key="1">
    <source>
        <dbReference type="ARBA" id="ARBA00022448"/>
    </source>
</evidence>
<accession>A1AXL2</accession>
<dbReference type="OrthoDB" id="9775490at2"/>
<dbReference type="HOGENOM" id="CLU_000604_1_2_6"/>
<sequence>MSAALLIQGLKKTYANQLEALKGIDLRIEQGDFFALLGSNGAGKTTVIGIIFGLLNKTSGNIEVLGFNQNSHANQVKKLIGLMPQEFNFNPFEFIEEILINQAGYYGIIKSKAKIQAELLLKEVGLWDKRFNMAKSLSGGMKRRLMLARALIHQPKILILDEPTAGVDVEIRRSMWRFLSKLNDQGMTIILTTHYLEEAESLCRNIAILNEGEIIKQTSMKALLSQVDQQVLILESSTKLPRTIVTDNFKCERLDDYSLQVTLGSDVNITNVLQNLSIQGINVDYVRSTQNRLEALFLCLTNKEE</sequence>
<dbReference type="Gene3D" id="3.40.50.300">
    <property type="entry name" value="P-loop containing nucleotide triphosphate hydrolases"/>
    <property type="match status" value="1"/>
</dbReference>
<dbReference type="InterPro" id="IPR027417">
    <property type="entry name" value="P-loop_NTPase"/>
</dbReference>
<keyword evidence="1" id="KW-0813">Transport</keyword>
<proteinExistence type="predicted"/>
<dbReference type="PANTHER" id="PTHR42711:SF15">
    <property type="entry name" value="ABC-TYPE MULTIDRUG TRANSPORT SYSTEM, ATPASE COMPONENT"/>
    <property type="match status" value="1"/>
</dbReference>
<dbReference type="InterPro" id="IPR003439">
    <property type="entry name" value="ABC_transporter-like_ATP-bd"/>
</dbReference>
<keyword evidence="6" id="KW-1185">Reference proteome</keyword>
<dbReference type="EMBL" id="CP000488">
    <property type="protein sequence ID" value="ABL02669.1"/>
    <property type="molecule type" value="Genomic_DNA"/>
</dbReference>
<keyword evidence="2" id="KW-0547">Nucleotide-binding</keyword>
<evidence type="ECO:0000313" key="5">
    <source>
        <dbReference type="EMBL" id="ABL02669.1"/>
    </source>
</evidence>
<dbReference type="PROSITE" id="PS00211">
    <property type="entry name" value="ABC_TRANSPORTER_1"/>
    <property type="match status" value="1"/>
</dbReference>
<protein>
    <submittedName>
        <fullName evidence="5">ABC transporter related protein</fullName>
    </submittedName>
</protein>
<dbReference type="STRING" id="413404.Rmag_0961"/>
<evidence type="ECO:0000256" key="2">
    <source>
        <dbReference type="ARBA" id="ARBA00022741"/>
    </source>
</evidence>
<dbReference type="RefSeq" id="WP_011738294.1">
    <property type="nucleotide sequence ID" value="NC_008610.1"/>
</dbReference>
<dbReference type="KEGG" id="rma:Rmag_0961"/>
<organism evidence="5 6">
    <name type="scientific">Ruthia magnifica subsp. Calyptogena magnifica</name>
    <dbReference type="NCBI Taxonomy" id="413404"/>
    <lineage>
        <taxon>Bacteria</taxon>
        <taxon>Pseudomonadati</taxon>
        <taxon>Pseudomonadota</taxon>
        <taxon>Gammaproteobacteria</taxon>
        <taxon>Candidatus Pseudothioglobaceae</taxon>
        <taxon>Candidatus Ruthturnera</taxon>
    </lineage>
</organism>
<name>A1AXL2_RUTMC</name>
<reference evidence="5 6" key="1">
    <citation type="journal article" date="2007" name="Science">
        <title>The Calyptogena magnifica chemoautotrophic symbiont genome.</title>
        <authorList>
            <person name="Newton I.L.G."/>
            <person name="Woyke T."/>
            <person name="Auchtung T.A."/>
            <person name="Dilly G.F."/>
            <person name="Dutton R.J."/>
            <person name="Fisher M.C."/>
            <person name="Fontanez K.M."/>
            <person name="Lau E."/>
            <person name="Stewart F.J."/>
            <person name="Richardson P.M."/>
            <person name="Barry K.W."/>
            <person name="Saunders E."/>
            <person name="Detter J.C."/>
            <person name="Wu D."/>
            <person name="Eisen J.A."/>
            <person name="Cavanaugh C.M."/>
        </authorList>
    </citation>
    <scope>NUCLEOTIDE SEQUENCE [LARGE SCALE GENOMIC DNA]</scope>
    <source>
        <strain evidence="5 6">Cm</strain>
    </source>
</reference>
<dbReference type="eggNOG" id="COG1131">
    <property type="taxonomic scope" value="Bacteria"/>
</dbReference>
<keyword evidence="3" id="KW-0067">ATP-binding</keyword>
<dbReference type="GO" id="GO:0005524">
    <property type="term" value="F:ATP binding"/>
    <property type="evidence" value="ECO:0007669"/>
    <property type="project" value="UniProtKB-KW"/>
</dbReference>
<dbReference type="InterPro" id="IPR050763">
    <property type="entry name" value="ABC_transporter_ATP-binding"/>
</dbReference>
<dbReference type="SMART" id="SM00382">
    <property type="entry name" value="AAA"/>
    <property type="match status" value="1"/>
</dbReference>
<dbReference type="InterPro" id="IPR003593">
    <property type="entry name" value="AAA+_ATPase"/>
</dbReference>
<dbReference type="AlphaFoldDB" id="A1AXL2"/>